<dbReference type="Gene3D" id="3.30.300.160">
    <property type="entry name" value="Type II secretion system, protein E, N-terminal domain"/>
    <property type="match status" value="1"/>
</dbReference>
<protein>
    <recommendedName>
        <fullName evidence="4">Bacterial type II secretion system protein E domain-containing protein</fullName>
    </recommendedName>
</protein>
<feature type="domain" description="Bacterial type II secretion system protein E" evidence="4">
    <location>
        <begin position="398"/>
        <end position="412"/>
    </location>
</feature>
<dbReference type="GO" id="GO:0005886">
    <property type="term" value="C:plasma membrane"/>
    <property type="evidence" value="ECO:0007669"/>
    <property type="project" value="TreeGrafter"/>
</dbReference>
<evidence type="ECO:0000313" key="5">
    <source>
        <dbReference type="EMBL" id="PLX16423.1"/>
    </source>
</evidence>
<organism evidence="5 6">
    <name type="scientific">Muiribacterium halophilum</name>
    <dbReference type="NCBI Taxonomy" id="2053465"/>
    <lineage>
        <taxon>Bacteria</taxon>
        <taxon>Candidatus Muiribacteriota</taxon>
        <taxon>Candidatus Muiribacteriia</taxon>
        <taxon>Candidatus Muiribacteriales</taxon>
        <taxon>Candidatus Muiribacteriaceae</taxon>
        <taxon>Candidatus Muiribacterium</taxon>
    </lineage>
</organism>
<evidence type="ECO:0000259" key="4">
    <source>
        <dbReference type="PROSITE" id="PS00662"/>
    </source>
</evidence>
<evidence type="ECO:0000256" key="3">
    <source>
        <dbReference type="ARBA" id="ARBA00022840"/>
    </source>
</evidence>
<dbReference type="PANTHER" id="PTHR30258:SF1">
    <property type="entry name" value="PROTEIN TRANSPORT PROTEIN HOFB HOMOLOG"/>
    <property type="match status" value="1"/>
</dbReference>
<dbReference type="InterPro" id="IPR001482">
    <property type="entry name" value="T2SS/T4SS_dom"/>
</dbReference>
<dbReference type="InterPro" id="IPR027417">
    <property type="entry name" value="P-loop_NTPase"/>
</dbReference>
<sequence>MASEFIYKKKIGEILIEMGAINETQLMEGLNVQSETSQLIGEILVENGNLNETQLAKALSVQFDSQYKDAKEVEINEEVIKELPENLIKMYYFIPLSIDPGSIQILIHDPTNVTMLDALQQVLGVKVEYVVGEKSIIIKKINDYFFSDKKDQTLEDADIGDMLSDAGLEIETAEDEDDENSADLVKAADQKPIIALVNKIIIDAIRTKTSDIHIEVHEKRVVTRYRIDGDLYDQPAINKKAASAIVSRIKIMSNLNIAEKRIPQDGAFSMKIGKTKIDFRVSILPCIWGENIVIRILSKDSVDLNLETLGFNQFQLDTFKKNIEKPYGLILNSGPTGSGKTTTLYAALTRINTRDVKIITVENPVEYQLDGIHQTQVFINKNEPDRSLTFAAGLRSILRQDPDVVMIGEIRDAETAEIGVEAALTGHLVFSTVHANNSTDVINRMNTLEVDKYLLCSAFNMVIAQRLVKILCTNCKEEYDPTPEEFECMGKKKEDYEGGTFFKPVGCPKCNGSGYKGRNAVYEILDFTTDVKDLIMKDATPYEVQRLAIEQGTTLLVDAAMEKAIRGLTSLVEVKDLATDF</sequence>
<dbReference type="SUPFAM" id="SSF160246">
    <property type="entry name" value="EspE N-terminal domain-like"/>
    <property type="match status" value="1"/>
</dbReference>
<reference evidence="5 6" key="1">
    <citation type="submission" date="2017-11" db="EMBL/GenBank/DDBJ databases">
        <title>Genome-resolved metagenomics identifies genetic mobility, metabolic interactions, and unexpected diversity in perchlorate-reducing communities.</title>
        <authorList>
            <person name="Barnum T.P."/>
            <person name="Figueroa I.A."/>
            <person name="Carlstrom C.I."/>
            <person name="Lucas L.N."/>
            <person name="Engelbrektson A.L."/>
            <person name="Coates J.D."/>
        </authorList>
    </citation>
    <scope>NUCLEOTIDE SEQUENCE [LARGE SCALE GENOMIC DNA]</scope>
    <source>
        <strain evidence="5">BM706</strain>
    </source>
</reference>
<dbReference type="GO" id="GO:0016887">
    <property type="term" value="F:ATP hydrolysis activity"/>
    <property type="evidence" value="ECO:0007669"/>
    <property type="project" value="TreeGrafter"/>
</dbReference>
<dbReference type="InterPro" id="IPR037257">
    <property type="entry name" value="T2SS_E_N_sf"/>
</dbReference>
<keyword evidence="3" id="KW-0067">ATP-binding</keyword>
<dbReference type="Gene3D" id="3.30.450.90">
    <property type="match status" value="1"/>
</dbReference>
<comment type="similarity">
    <text evidence="1">Belongs to the GSP E family.</text>
</comment>
<dbReference type="PANTHER" id="PTHR30258">
    <property type="entry name" value="TYPE II SECRETION SYSTEM PROTEIN GSPE-RELATED"/>
    <property type="match status" value="1"/>
</dbReference>
<dbReference type="Gene3D" id="3.40.50.300">
    <property type="entry name" value="P-loop containing nucleotide triphosphate hydrolases"/>
    <property type="match status" value="1"/>
</dbReference>
<dbReference type="Proteomes" id="UP000234857">
    <property type="component" value="Unassembled WGS sequence"/>
</dbReference>
<keyword evidence="2" id="KW-0547">Nucleotide-binding</keyword>
<dbReference type="InterPro" id="IPR007831">
    <property type="entry name" value="T2SS_GspE_N"/>
</dbReference>
<evidence type="ECO:0000256" key="1">
    <source>
        <dbReference type="ARBA" id="ARBA00006611"/>
    </source>
</evidence>
<comment type="caution">
    <text evidence="5">The sequence shown here is derived from an EMBL/GenBank/DDBJ whole genome shotgun (WGS) entry which is preliminary data.</text>
</comment>
<dbReference type="FunFam" id="3.30.450.90:FF:000001">
    <property type="entry name" value="Type II secretion system ATPase GspE"/>
    <property type="match status" value="1"/>
</dbReference>
<dbReference type="SUPFAM" id="SSF52540">
    <property type="entry name" value="P-loop containing nucleoside triphosphate hydrolases"/>
    <property type="match status" value="1"/>
</dbReference>
<dbReference type="CDD" id="cd01129">
    <property type="entry name" value="PulE-GspE-like"/>
    <property type="match status" value="1"/>
</dbReference>
<evidence type="ECO:0000256" key="2">
    <source>
        <dbReference type="ARBA" id="ARBA00022741"/>
    </source>
</evidence>
<dbReference type="EMBL" id="PKTG01000115">
    <property type="protein sequence ID" value="PLX16423.1"/>
    <property type="molecule type" value="Genomic_DNA"/>
</dbReference>
<dbReference type="Pfam" id="PF00437">
    <property type="entry name" value="T2SSE"/>
    <property type="match status" value="1"/>
</dbReference>
<dbReference type="AlphaFoldDB" id="A0A2N5ZCM5"/>
<dbReference type="PROSITE" id="PS00662">
    <property type="entry name" value="T2SP_E"/>
    <property type="match status" value="1"/>
</dbReference>
<evidence type="ECO:0000313" key="6">
    <source>
        <dbReference type="Proteomes" id="UP000234857"/>
    </source>
</evidence>
<dbReference type="GO" id="GO:0005524">
    <property type="term" value="F:ATP binding"/>
    <property type="evidence" value="ECO:0007669"/>
    <property type="project" value="UniProtKB-KW"/>
</dbReference>
<proteinExistence type="inferred from homology"/>
<name>A0A2N5ZCM5_MUIH1</name>
<accession>A0A2N5ZCM5</accession>
<dbReference type="Pfam" id="PF05157">
    <property type="entry name" value="MshEN"/>
    <property type="match status" value="1"/>
</dbReference>
<gene>
    <name evidence="5" type="ORF">C0601_10170</name>
</gene>